<keyword evidence="4" id="KW-0677">Repeat</keyword>
<evidence type="ECO:0000256" key="5">
    <source>
        <dbReference type="ARBA" id="ARBA00022915"/>
    </source>
</evidence>
<evidence type="ECO:0000256" key="6">
    <source>
        <dbReference type="ARBA" id="ARBA00023154"/>
    </source>
</evidence>
<keyword evidence="5" id="KW-0220">Diaminopimelate biosynthesis</keyword>
<accession>A0ABU1N1H4</accession>
<organism evidence="8 9">
    <name type="scientific">Caulobacter rhizosphaerae</name>
    <dbReference type="NCBI Taxonomy" id="2010972"/>
    <lineage>
        <taxon>Bacteria</taxon>
        <taxon>Pseudomonadati</taxon>
        <taxon>Pseudomonadota</taxon>
        <taxon>Alphaproteobacteria</taxon>
        <taxon>Caulobacterales</taxon>
        <taxon>Caulobacteraceae</taxon>
        <taxon>Caulobacter</taxon>
    </lineage>
</organism>
<dbReference type="EMBL" id="JAVDRL010000008">
    <property type="protein sequence ID" value="MDR6532264.1"/>
    <property type="molecule type" value="Genomic_DNA"/>
</dbReference>
<keyword evidence="6" id="KW-0457">Lysine biosynthesis</keyword>
<reference evidence="8 9" key="1">
    <citation type="submission" date="2023-07" db="EMBL/GenBank/DDBJ databases">
        <title>Sorghum-associated microbial communities from plants grown in Nebraska, USA.</title>
        <authorList>
            <person name="Schachtman D."/>
        </authorList>
    </citation>
    <scope>NUCLEOTIDE SEQUENCE [LARGE SCALE GENOMIC DNA]</scope>
    <source>
        <strain evidence="8 9">DS2154</strain>
    </source>
</reference>
<evidence type="ECO:0000256" key="7">
    <source>
        <dbReference type="ARBA" id="ARBA00023315"/>
    </source>
</evidence>
<dbReference type="RefSeq" id="WP_310032706.1">
    <property type="nucleotide sequence ID" value="NZ_JAVDRL010000008.1"/>
</dbReference>
<evidence type="ECO:0000256" key="1">
    <source>
        <dbReference type="ARBA" id="ARBA00007274"/>
    </source>
</evidence>
<dbReference type="CDD" id="cd04647">
    <property type="entry name" value="LbH_MAT_like"/>
    <property type="match status" value="1"/>
</dbReference>
<comment type="similarity">
    <text evidence="1">Belongs to the transferase hexapeptide repeat family.</text>
</comment>
<keyword evidence="7" id="KW-0012">Acyltransferase</keyword>
<dbReference type="Pfam" id="PF00132">
    <property type="entry name" value="Hexapep"/>
    <property type="match status" value="1"/>
</dbReference>
<dbReference type="InterPro" id="IPR001451">
    <property type="entry name" value="Hexapep"/>
</dbReference>
<protein>
    <submittedName>
        <fullName evidence="8">Acetyltransferase-like isoleucine patch superfamily enzyme</fullName>
    </submittedName>
</protein>
<keyword evidence="9" id="KW-1185">Reference proteome</keyword>
<dbReference type="PANTHER" id="PTHR43300:SF10">
    <property type="entry name" value="2,3,4,5-TETRAHYDROPYRIDINE-2,6-DICARBOXYLATE N-ACETYLTRANSFERASE"/>
    <property type="match status" value="1"/>
</dbReference>
<dbReference type="PANTHER" id="PTHR43300">
    <property type="entry name" value="ACETYLTRANSFERASE"/>
    <property type="match status" value="1"/>
</dbReference>
<evidence type="ECO:0000256" key="4">
    <source>
        <dbReference type="ARBA" id="ARBA00022737"/>
    </source>
</evidence>
<evidence type="ECO:0000256" key="2">
    <source>
        <dbReference type="ARBA" id="ARBA00022605"/>
    </source>
</evidence>
<dbReference type="Gene3D" id="2.160.10.10">
    <property type="entry name" value="Hexapeptide repeat proteins"/>
    <property type="match status" value="2"/>
</dbReference>
<dbReference type="SUPFAM" id="SSF51161">
    <property type="entry name" value="Trimeric LpxA-like enzymes"/>
    <property type="match status" value="1"/>
</dbReference>
<dbReference type="InterPro" id="IPR018357">
    <property type="entry name" value="Hexapep_transf_CS"/>
</dbReference>
<sequence length="230" mass="24334">MGPARIARAVHGRGAVRPDPAFEIAFAQDLAHRCAPSEIMALFRRFNQGEDHIDFLMRRTCVRALARRCGSGLRIEPGVGLRHVETFEIGDGVVIGEQVVIHGRFDGRCEIGSKVWIGAQAFLDARDLVIGDNVGWAPGAKVLGSKHSGLPIDVPIIATDLLIPRTVVEDDADIGMNAVLLPGVTIGRGAIVGAGAVVTKDVPAFSKVAGCPAQVIGYRDGCEVLAEASQ</sequence>
<dbReference type="InterPro" id="IPR050179">
    <property type="entry name" value="Trans_hexapeptide_repeat"/>
</dbReference>
<gene>
    <name evidence="8" type="ORF">J2800_003020</name>
</gene>
<evidence type="ECO:0000313" key="8">
    <source>
        <dbReference type="EMBL" id="MDR6532264.1"/>
    </source>
</evidence>
<evidence type="ECO:0000256" key="3">
    <source>
        <dbReference type="ARBA" id="ARBA00022679"/>
    </source>
</evidence>
<dbReference type="InterPro" id="IPR011004">
    <property type="entry name" value="Trimer_LpxA-like_sf"/>
</dbReference>
<evidence type="ECO:0000313" key="9">
    <source>
        <dbReference type="Proteomes" id="UP001262754"/>
    </source>
</evidence>
<keyword evidence="2" id="KW-0028">Amino-acid biosynthesis</keyword>
<keyword evidence="3" id="KW-0808">Transferase</keyword>
<dbReference type="PROSITE" id="PS00101">
    <property type="entry name" value="HEXAPEP_TRANSFERASES"/>
    <property type="match status" value="1"/>
</dbReference>
<comment type="caution">
    <text evidence="8">The sequence shown here is derived from an EMBL/GenBank/DDBJ whole genome shotgun (WGS) entry which is preliminary data.</text>
</comment>
<proteinExistence type="inferred from homology"/>
<dbReference type="Proteomes" id="UP001262754">
    <property type="component" value="Unassembled WGS sequence"/>
</dbReference>
<name>A0ABU1N1H4_9CAUL</name>